<feature type="region of interest" description="Disordered" evidence="13">
    <location>
        <begin position="305"/>
        <end position="328"/>
    </location>
</feature>
<feature type="transmembrane region" description="Helical" evidence="12">
    <location>
        <begin position="189"/>
        <end position="208"/>
    </location>
</feature>
<keyword evidence="4 12" id="KW-0808">Transferase</keyword>
<dbReference type="EC" id="2.3.1.-" evidence="12"/>
<comment type="subcellular location">
    <subcellularLocation>
        <location evidence="1">Membrane</location>
        <topology evidence="1">Multi-pass membrane protein</topology>
    </subcellularLocation>
</comment>
<dbReference type="GO" id="GO:0009922">
    <property type="term" value="F:fatty acid elongase activity"/>
    <property type="evidence" value="ECO:0007669"/>
    <property type="project" value="UniProtKB-EC"/>
</dbReference>
<evidence type="ECO:0000256" key="10">
    <source>
        <dbReference type="ARBA" id="ARBA00023160"/>
    </source>
</evidence>
<dbReference type="OrthoDB" id="434092at2759"/>
<dbReference type="PANTHER" id="PTHR11157">
    <property type="entry name" value="FATTY ACID ACYL TRANSFERASE-RELATED"/>
    <property type="match status" value="1"/>
</dbReference>
<dbReference type="InterPro" id="IPR030457">
    <property type="entry name" value="ELO_CS"/>
</dbReference>
<reference evidence="14 15" key="1">
    <citation type="journal article" date="2016" name="Proc. Natl. Acad. Sci. U.S.A.">
        <title>Comparative genomics of biotechnologically important yeasts.</title>
        <authorList>
            <person name="Riley R."/>
            <person name="Haridas S."/>
            <person name="Wolfe K.H."/>
            <person name="Lopes M.R."/>
            <person name="Hittinger C.T."/>
            <person name="Goeker M."/>
            <person name="Salamov A.A."/>
            <person name="Wisecaver J.H."/>
            <person name="Long T.M."/>
            <person name="Calvey C.H."/>
            <person name="Aerts A.L."/>
            <person name="Barry K.W."/>
            <person name="Choi C."/>
            <person name="Clum A."/>
            <person name="Coughlan A.Y."/>
            <person name="Deshpande S."/>
            <person name="Douglass A.P."/>
            <person name="Hanson S.J."/>
            <person name="Klenk H.-P."/>
            <person name="LaButti K.M."/>
            <person name="Lapidus A."/>
            <person name="Lindquist E.A."/>
            <person name="Lipzen A.M."/>
            <person name="Meier-Kolthoff J.P."/>
            <person name="Ohm R.A."/>
            <person name="Otillar R.P."/>
            <person name="Pangilinan J.L."/>
            <person name="Peng Y."/>
            <person name="Rokas A."/>
            <person name="Rosa C.A."/>
            <person name="Scheuner C."/>
            <person name="Sibirny A.A."/>
            <person name="Slot J.C."/>
            <person name="Stielow J.B."/>
            <person name="Sun H."/>
            <person name="Kurtzman C.P."/>
            <person name="Blackwell M."/>
            <person name="Grigoriev I.V."/>
            <person name="Jeffries T.W."/>
        </authorList>
    </citation>
    <scope>NUCLEOTIDE SEQUENCE [LARGE SCALE GENOMIC DNA]</scope>
    <source>
        <strain evidence="14 15">DSM 6958</strain>
    </source>
</reference>
<keyword evidence="10 12" id="KW-0275">Fatty acid biosynthesis</keyword>
<protein>
    <recommendedName>
        <fullName evidence="12">Elongation of fatty acids protein</fullName>
        <ecNumber evidence="12">2.3.1.-</ecNumber>
    </recommendedName>
</protein>
<evidence type="ECO:0000256" key="4">
    <source>
        <dbReference type="ARBA" id="ARBA00022679"/>
    </source>
</evidence>
<evidence type="ECO:0000256" key="3">
    <source>
        <dbReference type="ARBA" id="ARBA00022516"/>
    </source>
</evidence>
<organism evidence="14 15">
    <name type="scientific">Nadsonia fulvescens var. elongata DSM 6958</name>
    <dbReference type="NCBI Taxonomy" id="857566"/>
    <lineage>
        <taxon>Eukaryota</taxon>
        <taxon>Fungi</taxon>
        <taxon>Dikarya</taxon>
        <taxon>Ascomycota</taxon>
        <taxon>Saccharomycotina</taxon>
        <taxon>Dipodascomycetes</taxon>
        <taxon>Dipodascales</taxon>
        <taxon>Dipodascales incertae sedis</taxon>
        <taxon>Nadsonia</taxon>
    </lineage>
</organism>
<evidence type="ECO:0000256" key="11">
    <source>
        <dbReference type="ARBA" id="ARBA00047375"/>
    </source>
</evidence>
<keyword evidence="8 12" id="KW-0443">Lipid metabolism</keyword>
<evidence type="ECO:0000256" key="1">
    <source>
        <dbReference type="ARBA" id="ARBA00004141"/>
    </source>
</evidence>
<dbReference type="EMBL" id="KV454415">
    <property type="protein sequence ID" value="ODQ63395.1"/>
    <property type="molecule type" value="Genomic_DNA"/>
</dbReference>
<dbReference type="InterPro" id="IPR002076">
    <property type="entry name" value="ELO_fam"/>
</dbReference>
<feature type="transmembrane region" description="Helical" evidence="12">
    <location>
        <begin position="164"/>
        <end position="183"/>
    </location>
</feature>
<gene>
    <name evidence="14" type="ORF">NADFUDRAFT_48253</name>
</gene>
<evidence type="ECO:0000256" key="8">
    <source>
        <dbReference type="ARBA" id="ARBA00023098"/>
    </source>
</evidence>
<dbReference type="STRING" id="857566.A0A1E3PDB0"/>
<dbReference type="GO" id="GO:0019367">
    <property type="term" value="P:fatty acid elongation, saturated fatty acid"/>
    <property type="evidence" value="ECO:0007669"/>
    <property type="project" value="TreeGrafter"/>
</dbReference>
<feature type="transmembrane region" description="Helical" evidence="12">
    <location>
        <begin position="136"/>
        <end position="157"/>
    </location>
</feature>
<evidence type="ECO:0000256" key="9">
    <source>
        <dbReference type="ARBA" id="ARBA00023136"/>
    </source>
</evidence>
<evidence type="ECO:0000256" key="5">
    <source>
        <dbReference type="ARBA" id="ARBA00022692"/>
    </source>
</evidence>
<dbReference type="GO" id="GO:0034626">
    <property type="term" value="P:fatty acid elongation, polyunsaturated fatty acid"/>
    <property type="evidence" value="ECO:0007669"/>
    <property type="project" value="TreeGrafter"/>
</dbReference>
<feature type="transmembrane region" description="Helical" evidence="12">
    <location>
        <begin position="220"/>
        <end position="244"/>
    </location>
</feature>
<feature type="transmembrane region" description="Helical" evidence="12">
    <location>
        <begin position="264"/>
        <end position="284"/>
    </location>
</feature>
<evidence type="ECO:0000256" key="12">
    <source>
        <dbReference type="RuleBase" id="RU361115"/>
    </source>
</evidence>
<evidence type="ECO:0000313" key="14">
    <source>
        <dbReference type="EMBL" id="ODQ63395.1"/>
    </source>
</evidence>
<proteinExistence type="inferred from homology"/>
<dbReference type="GO" id="GO:0034625">
    <property type="term" value="P:fatty acid elongation, monounsaturated fatty acid"/>
    <property type="evidence" value="ECO:0007669"/>
    <property type="project" value="TreeGrafter"/>
</dbReference>
<feature type="compositionally biased region" description="Polar residues" evidence="13">
    <location>
        <begin position="313"/>
        <end position="328"/>
    </location>
</feature>
<sequence>MSLAIPAWLEVSQPSIDRPFGIYLWSAFDKLWSTVFGVSVNEFQFVRNSELPFSSTRPVLLAIVVYYIVIFGGREIMKHLPAFRLKILFQLHNFMLTTVSLTLLVLLVEQLFPILVRHGLLYAICDYGSWTQPIVTLYYLNYLTKFVELFDTVFLVLKKKPLTFLHTYHHGATALLCYTQLIGRTSVSWVPIVLNLFVHVIMYWYYFLSASDIRVWWKEWVTRIQIIQFIIDLFFVYFASYTYFTSTYWPFMPNMGSCAGEEFAAIYGCALLSSYLVLFISFYIRVYKKNSNKRAAAKAAAAKNVSEVKRTEAVTSGTASPNTRSRRA</sequence>
<dbReference type="Pfam" id="PF01151">
    <property type="entry name" value="ELO"/>
    <property type="match status" value="1"/>
</dbReference>
<evidence type="ECO:0000256" key="2">
    <source>
        <dbReference type="ARBA" id="ARBA00007263"/>
    </source>
</evidence>
<dbReference type="PANTHER" id="PTHR11157:SF134">
    <property type="entry name" value="ELONGATION OF FATTY ACIDS PROTEIN 1-RELATED"/>
    <property type="match status" value="1"/>
</dbReference>
<comment type="catalytic activity">
    <reaction evidence="11">
        <text>a very-long-chain acyl-CoA + malonyl-CoA + H(+) = a very-long-chain 3-oxoacyl-CoA + CO2 + CoA</text>
        <dbReference type="Rhea" id="RHEA:32727"/>
        <dbReference type="ChEBI" id="CHEBI:15378"/>
        <dbReference type="ChEBI" id="CHEBI:16526"/>
        <dbReference type="ChEBI" id="CHEBI:57287"/>
        <dbReference type="ChEBI" id="CHEBI:57384"/>
        <dbReference type="ChEBI" id="CHEBI:90725"/>
        <dbReference type="ChEBI" id="CHEBI:90736"/>
        <dbReference type="EC" id="2.3.1.199"/>
    </reaction>
</comment>
<keyword evidence="7 12" id="KW-1133">Transmembrane helix</keyword>
<comment type="catalytic activity">
    <reaction evidence="12">
        <text>an acyl-CoA + malonyl-CoA + H(+) = a 3-oxoacyl-CoA + CO2 + CoA</text>
        <dbReference type="Rhea" id="RHEA:50252"/>
        <dbReference type="ChEBI" id="CHEBI:15378"/>
        <dbReference type="ChEBI" id="CHEBI:16526"/>
        <dbReference type="ChEBI" id="CHEBI:57287"/>
        <dbReference type="ChEBI" id="CHEBI:57384"/>
        <dbReference type="ChEBI" id="CHEBI:58342"/>
        <dbReference type="ChEBI" id="CHEBI:90726"/>
    </reaction>
    <physiologicalReaction direction="left-to-right" evidence="12">
        <dbReference type="Rhea" id="RHEA:50253"/>
    </physiologicalReaction>
</comment>
<keyword evidence="3 12" id="KW-0444">Lipid biosynthesis</keyword>
<dbReference type="GO" id="GO:0030148">
    <property type="term" value="P:sphingolipid biosynthetic process"/>
    <property type="evidence" value="ECO:0007669"/>
    <property type="project" value="TreeGrafter"/>
</dbReference>
<accession>A0A1E3PDB0</accession>
<keyword evidence="15" id="KW-1185">Reference proteome</keyword>
<keyword evidence="6 12" id="KW-0276">Fatty acid metabolism</keyword>
<evidence type="ECO:0000313" key="15">
    <source>
        <dbReference type="Proteomes" id="UP000095009"/>
    </source>
</evidence>
<dbReference type="Proteomes" id="UP000095009">
    <property type="component" value="Unassembled WGS sequence"/>
</dbReference>
<name>A0A1E3PDB0_9ASCO</name>
<comment type="similarity">
    <text evidence="2 12">Belongs to the ELO family.</text>
</comment>
<feature type="transmembrane region" description="Helical" evidence="12">
    <location>
        <begin position="55"/>
        <end position="73"/>
    </location>
</feature>
<keyword evidence="9 12" id="KW-0472">Membrane</keyword>
<keyword evidence="5 12" id="KW-0812">Transmembrane</keyword>
<dbReference type="GO" id="GO:0042761">
    <property type="term" value="P:very long-chain fatty acid biosynthetic process"/>
    <property type="evidence" value="ECO:0007669"/>
    <property type="project" value="TreeGrafter"/>
</dbReference>
<dbReference type="GO" id="GO:0005789">
    <property type="term" value="C:endoplasmic reticulum membrane"/>
    <property type="evidence" value="ECO:0007669"/>
    <property type="project" value="TreeGrafter"/>
</dbReference>
<evidence type="ECO:0000256" key="13">
    <source>
        <dbReference type="SAM" id="MobiDB-lite"/>
    </source>
</evidence>
<evidence type="ECO:0000256" key="6">
    <source>
        <dbReference type="ARBA" id="ARBA00022832"/>
    </source>
</evidence>
<feature type="transmembrane region" description="Helical" evidence="12">
    <location>
        <begin position="94"/>
        <end position="116"/>
    </location>
</feature>
<evidence type="ECO:0000256" key="7">
    <source>
        <dbReference type="ARBA" id="ARBA00022989"/>
    </source>
</evidence>
<dbReference type="AlphaFoldDB" id="A0A1E3PDB0"/>
<dbReference type="PROSITE" id="PS01188">
    <property type="entry name" value="ELO"/>
    <property type="match status" value="1"/>
</dbReference>